<evidence type="ECO:0000313" key="3">
    <source>
        <dbReference type="Proteomes" id="UP000234382"/>
    </source>
</evidence>
<accession>A0A2H1JKP7</accession>
<feature type="transmembrane region" description="Helical" evidence="1">
    <location>
        <begin position="28"/>
        <end position="49"/>
    </location>
</feature>
<gene>
    <name evidence="2" type="ORF">BI49514_02099</name>
</gene>
<evidence type="ECO:0000256" key="1">
    <source>
        <dbReference type="SAM" id="Phobius"/>
    </source>
</evidence>
<organism evidence="2 3">
    <name type="scientific">Brevibacterium iodinum ATCC 49514</name>
    <dbReference type="NCBI Taxonomy" id="1255616"/>
    <lineage>
        <taxon>Bacteria</taxon>
        <taxon>Bacillati</taxon>
        <taxon>Actinomycetota</taxon>
        <taxon>Actinomycetes</taxon>
        <taxon>Micrococcales</taxon>
        <taxon>Brevibacteriaceae</taxon>
        <taxon>Brevibacterium</taxon>
    </lineage>
</organism>
<name>A0A2H1JKP7_9MICO</name>
<dbReference type="Proteomes" id="UP000234382">
    <property type="component" value="Unassembled WGS sequence"/>
</dbReference>
<dbReference type="AlphaFoldDB" id="A0A2H1JKP7"/>
<keyword evidence="1" id="KW-0472">Membrane</keyword>
<protein>
    <recommendedName>
        <fullName evidence="4">DUF3592 domain-containing protein</fullName>
    </recommendedName>
</protein>
<reference evidence="3" key="1">
    <citation type="submission" date="2017-03" db="EMBL/GenBank/DDBJ databases">
        <authorList>
            <person name="Monnet C."/>
        </authorList>
    </citation>
    <scope>NUCLEOTIDE SEQUENCE [LARGE SCALE GENOMIC DNA]</scope>
    <source>
        <strain evidence="3">ATCC 49514</strain>
    </source>
</reference>
<evidence type="ECO:0008006" key="4">
    <source>
        <dbReference type="Google" id="ProtNLM"/>
    </source>
</evidence>
<sequence>MDAYWMRGKWGDGEKSERRWNQGSRNPLTIMITGAVFFVGTGAVFTIGYLYPDQLLFTIILGCFVFLGVTLAMRRFMGHTPAYWYTGPFVAIALIGTVMLGEDLALSQAGELTEVVVADHKVEQKTVHSSNPPRSRQVYVHTYSLERTDGTPLAEPLIYRGKDGYDDFDEGDTISVLIDPEGEAPTKPAEDVDLPADIGILVTGLITSGIVFLICLIVVLLRWTRSPSQQFVR</sequence>
<feature type="transmembrane region" description="Helical" evidence="1">
    <location>
        <begin position="198"/>
        <end position="223"/>
    </location>
</feature>
<keyword evidence="1" id="KW-0812">Transmembrane</keyword>
<keyword evidence="3" id="KW-1185">Reference proteome</keyword>
<feature type="transmembrane region" description="Helical" evidence="1">
    <location>
        <begin position="82"/>
        <end position="101"/>
    </location>
</feature>
<feature type="transmembrane region" description="Helical" evidence="1">
    <location>
        <begin position="55"/>
        <end position="73"/>
    </location>
</feature>
<dbReference type="RefSeq" id="WP_101546493.1">
    <property type="nucleotide sequence ID" value="NZ_FXYX01000014.1"/>
</dbReference>
<dbReference type="EMBL" id="FXYX01000014">
    <property type="protein sequence ID" value="SMX88029.1"/>
    <property type="molecule type" value="Genomic_DNA"/>
</dbReference>
<evidence type="ECO:0000313" key="2">
    <source>
        <dbReference type="EMBL" id="SMX88029.1"/>
    </source>
</evidence>
<keyword evidence="1" id="KW-1133">Transmembrane helix</keyword>
<proteinExistence type="predicted"/>